<dbReference type="RefSeq" id="WP_132223345.1">
    <property type="nucleotide sequence ID" value="NZ_SMGO01000002.1"/>
</dbReference>
<name>A0A4R1LVT8_9SPHI</name>
<dbReference type="Proteomes" id="UP000294616">
    <property type="component" value="Unassembled WGS sequence"/>
</dbReference>
<comment type="caution">
    <text evidence="1">The sequence shown here is derived from an EMBL/GenBank/DDBJ whole genome shotgun (WGS) entry which is preliminary data.</text>
</comment>
<organism evidence="1 2">
    <name type="scientific">Albibacterium bauzanense</name>
    <dbReference type="NCBI Taxonomy" id="653929"/>
    <lineage>
        <taxon>Bacteria</taxon>
        <taxon>Pseudomonadati</taxon>
        <taxon>Bacteroidota</taxon>
        <taxon>Sphingobacteriia</taxon>
        <taxon>Sphingobacteriales</taxon>
        <taxon>Sphingobacteriaceae</taxon>
        <taxon>Albibacterium</taxon>
    </lineage>
</organism>
<proteinExistence type="predicted"/>
<gene>
    <name evidence="1" type="ORF">C8N28_1559</name>
</gene>
<sequence>MEKQLYNPFDKFYFDTNTCFLSGVKLEKPSFYPVFPEWILKEHNIGDQPFKMLDESYKNYSDLKLPCSPEVYERLSHLDEQVRIAFEKGYAGVKELDKVTLFQWISKWVYGIIFNEIQVGIRQQLLSGEDMNFSQTLVHKFKNLHAMLQSLIQDVEYETVLPFSILVYEVDNPENTYNYRDEINTLVYSLRIKNLGIIACLQDNGANLTYHEEILSIVKDQKLHPIQFEELCGRFFYSCYLFNRLPDYMISSIDDRFYIEPMSLLGVNSRPIFDNWQAKTYGQVIENFWKPWGYTLFEIIKDPENPMSFIKDKDQSFISLEEVKKLLKE</sequence>
<reference evidence="1 2" key="1">
    <citation type="submission" date="2019-03" db="EMBL/GenBank/DDBJ databases">
        <title>Genomic Encyclopedia of Archaeal and Bacterial Type Strains, Phase II (KMG-II): from individual species to whole genera.</title>
        <authorList>
            <person name="Goeker M."/>
        </authorList>
    </citation>
    <scope>NUCLEOTIDE SEQUENCE [LARGE SCALE GENOMIC DNA]</scope>
    <source>
        <strain evidence="1 2">DSM 22554</strain>
    </source>
</reference>
<accession>A0A4R1LVT8</accession>
<dbReference type="EMBL" id="SMGO01000002">
    <property type="protein sequence ID" value="TCK82972.1"/>
    <property type="molecule type" value="Genomic_DNA"/>
</dbReference>
<evidence type="ECO:0000313" key="1">
    <source>
        <dbReference type="EMBL" id="TCK82972.1"/>
    </source>
</evidence>
<dbReference type="AlphaFoldDB" id="A0A4R1LVT8"/>
<evidence type="ECO:0000313" key="2">
    <source>
        <dbReference type="Proteomes" id="UP000294616"/>
    </source>
</evidence>
<protein>
    <submittedName>
        <fullName evidence="1">Uncharacterized protein</fullName>
    </submittedName>
</protein>
<dbReference type="OrthoDB" id="978976at2"/>
<keyword evidence="2" id="KW-1185">Reference proteome</keyword>